<dbReference type="Gene3D" id="1.50.10.10">
    <property type="match status" value="1"/>
</dbReference>
<dbReference type="InterPro" id="IPR008928">
    <property type="entry name" value="6-hairpin_glycosidase_sf"/>
</dbReference>
<dbReference type="Pfam" id="PF21307">
    <property type="entry name" value="Glyco_hydro_95_C"/>
    <property type="match status" value="1"/>
</dbReference>
<evidence type="ECO:0000313" key="4">
    <source>
        <dbReference type="Proteomes" id="UP000249260"/>
    </source>
</evidence>
<feature type="domain" description="Alpha fucosidase A-like C-terminal" evidence="1">
    <location>
        <begin position="622"/>
        <end position="720"/>
    </location>
</feature>
<dbReference type="Gene3D" id="2.70.98.50">
    <property type="entry name" value="putative glycoside hydrolase family protein from bacillus halodurans"/>
    <property type="match status" value="1"/>
</dbReference>
<dbReference type="GO" id="GO:0004560">
    <property type="term" value="F:alpha-L-fucosidase activity"/>
    <property type="evidence" value="ECO:0007669"/>
    <property type="project" value="TreeGrafter"/>
</dbReference>
<dbReference type="Proteomes" id="UP000249260">
    <property type="component" value="Unassembled WGS sequence"/>
</dbReference>
<evidence type="ECO:0000259" key="1">
    <source>
        <dbReference type="Pfam" id="PF21307"/>
    </source>
</evidence>
<dbReference type="Pfam" id="PF22124">
    <property type="entry name" value="Glyco_hydro_95_cat"/>
    <property type="match status" value="1"/>
</dbReference>
<accession>A0A328U2I0</accession>
<dbReference type="PANTHER" id="PTHR31084">
    <property type="entry name" value="ALPHA-L-FUCOSIDASE 2"/>
    <property type="match status" value="1"/>
</dbReference>
<evidence type="ECO:0000313" key="3">
    <source>
        <dbReference type="EMBL" id="RAP76849.1"/>
    </source>
</evidence>
<dbReference type="GO" id="GO:0005975">
    <property type="term" value="P:carbohydrate metabolic process"/>
    <property type="evidence" value="ECO:0007669"/>
    <property type="project" value="InterPro"/>
</dbReference>
<dbReference type="InterPro" id="IPR049053">
    <property type="entry name" value="AFCA-like_C"/>
</dbReference>
<dbReference type="AlphaFoldDB" id="A0A328U2I0"/>
<dbReference type="SUPFAM" id="SSF48208">
    <property type="entry name" value="Six-hairpin glycosidases"/>
    <property type="match status" value="1"/>
</dbReference>
<evidence type="ECO:0000259" key="2">
    <source>
        <dbReference type="Pfam" id="PF22124"/>
    </source>
</evidence>
<dbReference type="InterPro" id="IPR012341">
    <property type="entry name" value="6hp_glycosidase-like_sf"/>
</dbReference>
<reference evidence="3 4" key="1">
    <citation type="submission" date="2018-06" db="EMBL/GenBank/DDBJ databases">
        <title>Paenibacillus montanisoli sp. nov., isolated from mountain area soil.</title>
        <authorList>
            <person name="Wu M."/>
        </authorList>
    </citation>
    <scope>NUCLEOTIDE SEQUENCE [LARGE SCALE GENOMIC DNA]</scope>
    <source>
        <strain evidence="3 4">RA17</strain>
    </source>
</reference>
<protein>
    <submittedName>
        <fullName evidence="3">Uncharacterized protein</fullName>
    </submittedName>
</protein>
<dbReference type="Gene3D" id="2.60.40.1180">
    <property type="entry name" value="Golgi alpha-mannosidase II"/>
    <property type="match status" value="1"/>
</dbReference>
<name>A0A328U2I0_9BACL</name>
<organism evidence="3 4">
    <name type="scientific">Paenibacillus montanisoli</name>
    <dbReference type="NCBI Taxonomy" id="2081970"/>
    <lineage>
        <taxon>Bacteria</taxon>
        <taxon>Bacillati</taxon>
        <taxon>Bacillota</taxon>
        <taxon>Bacilli</taxon>
        <taxon>Bacillales</taxon>
        <taxon>Paenibacillaceae</taxon>
        <taxon>Paenibacillus</taxon>
    </lineage>
</organism>
<proteinExistence type="predicted"/>
<dbReference type="EMBL" id="QLUW01000002">
    <property type="protein sequence ID" value="RAP76849.1"/>
    <property type="molecule type" value="Genomic_DNA"/>
</dbReference>
<gene>
    <name evidence="3" type="ORF">DL346_10760</name>
</gene>
<feature type="domain" description="Glycosyl hydrolase family 95 catalytic" evidence="2">
    <location>
        <begin position="254"/>
        <end position="506"/>
    </location>
</feature>
<dbReference type="InterPro" id="IPR054363">
    <property type="entry name" value="GH95_cat"/>
</dbReference>
<dbReference type="OrthoDB" id="9768507at2"/>
<dbReference type="RefSeq" id="WP_112883063.1">
    <property type="nucleotide sequence ID" value="NZ_QLUW01000002.1"/>
</dbReference>
<keyword evidence="4" id="KW-1185">Reference proteome</keyword>
<dbReference type="PANTHER" id="PTHR31084:SF0">
    <property type="entry name" value="ALPHA-L-FUCOSIDASE 2"/>
    <property type="match status" value="1"/>
</dbReference>
<sequence length="732" mass="82879">MEWKSQLEKYKGIFNEPPKQVPSKKVVDGPIIGNGDIGVVLSGPPEQQRVWISKTDFWKSELIYTKGSPSLIGGIDIYIPELSGASYYSEQRLLDAKVVSTFRGAASTVTMTAWVSATDNAVVVELACVEGTATVSLDLWTKSGHDSQTDAGTETDVTWATRVFNGAELEWPTAGAIAMRCLSESSTSFELKPGGITHIISYVLTNHDVDTYLQESVASVKRFDESRLNELYAKHEDWWQHFWAKSAIDIGDELLEKFWYGSHYIMASCSRNKSFPPGLFGSWITTDSPAWAGDYHLNYNFQAPWWGVYSSNHIELSEPYDAPLLEYVPNGKRYAEQYLGKNGIYYDVGIGPKGLPTALSNTEASRKYEHGHLFLGQKSNAAYTTINMLMRFYATYDLQYASQIAYPYALEVADFWESYLAFEDNRYVIYRDAIHEVGTWEESHPNDDWLQEFEDMNPILTLGLLRAVFKGLLDMSNELGLDVNRRDKWSHILMHMSEFPTFERDGKTIFRLTEQGRSWWDSNTLAIQHIWPAGAIGLDSDSQLLEIARNTISVINRWTDYNGFPTIFTAAARVGYDPAIILHQLRHQCLEHSFPNLFIYFGGGGIECCSGVPSAINEMLLQSHEQVIRLFPVWPNERNAQFMTLRAVGAFLVSSELKDGMIQFVEITSERGRVCRLFNPWPDGALSIVEINGNKQEAIDWKLVEDVIVFATKADRHYRLQPTTIASPHFLC</sequence>
<dbReference type="InterPro" id="IPR013780">
    <property type="entry name" value="Glyco_hydro_b"/>
</dbReference>
<comment type="caution">
    <text evidence="3">The sequence shown here is derived from an EMBL/GenBank/DDBJ whole genome shotgun (WGS) entry which is preliminary data.</text>
</comment>